<reference evidence="1 2" key="1">
    <citation type="submission" date="2024-01" db="EMBL/GenBank/DDBJ databases">
        <title>Complete genome of Cladobotryum mycophilum ATHUM6906.</title>
        <authorList>
            <person name="Christinaki A.C."/>
            <person name="Myridakis A.I."/>
            <person name="Kouvelis V.N."/>
        </authorList>
    </citation>
    <scope>NUCLEOTIDE SEQUENCE [LARGE SCALE GENOMIC DNA]</scope>
    <source>
        <strain evidence="1 2">ATHUM6906</strain>
    </source>
</reference>
<comment type="caution">
    <text evidence="1">The sequence shown here is derived from an EMBL/GenBank/DDBJ whole genome shotgun (WGS) entry which is preliminary data.</text>
</comment>
<organism evidence="1 2">
    <name type="scientific">Cladobotryum mycophilum</name>
    <dbReference type="NCBI Taxonomy" id="491253"/>
    <lineage>
        <taxon>Eukaryota</taxon>
        <taxon>Fungi</taxon>
        <taxon>Dikarya</taxon>
        <taxon>Ascomycota</taxon>
        <taxon>Pezizomycotina</taxon>
        <taxon>Sordariomycetes</taxon>
        <taxon>Hypocreomycetidae</taxon>
        <taxon>Hypocreales</taxon>
        <taxon>Hypocreaceae</taxon>
        <taxon>Cladobotryum</taxon>
    </lineage>
</organism>
<gene>
    <name evidence="1" type="ORF">PT974_09670</name>
</gene>
<proteinExistence type="predicted"/>
<sequence length="91" mass="10223">MYTEKRLVAVELVPEHGILLYLNVVIAKLNNHDIDMMLWSRIVRVLSIPISIAQSPFTDKRIDHMKSAQLPTAFLDSKDDFVSLTAAGVSN</sequence>
<protein>
    <submittedName>
        <fullName evidence="1">Uncharacterized protein</fullName>
    </submittedName>
</protein>
<name>A0ABR0SGS6_9HYPO</name>
<dbReference type="EMBL" id="JAVFKD010000014">
    <property type="protein sequence ID" value="KAK5991389.1"/>
    <property type="molecule type" value="Genomic_DNA"/>
</dbReference>
<keyword evidence="2" id="KW-1185">Reference proteome</keyword>
<dbReference type="Proteomes" id="UP001338125">
    <property type="component" value="Unassembled WGS sequence"/>
</dbReference>
<accession>A0ABR0SGS6</accession>
<evidence type="ECO:0000313" key="2">
    <source>
        <dbReference type="Proteomes" id="UP001338125"/>
    </source>
</evidence>
<evidence type="ECO:0000313" key="1">
    <source>
        <dbReference type="EMBL" id="KAK5991389.1"/>
    </source>
</evidence>